<dbReference type="Pfam" id="PF07883">
    <property type="entry name" value="Cupin_2"/>
    <property type="match status" value="1"/>
</dbReference>
<evidence type="ECO:0000313" key="3">
    <source>
        <dbReference type="EMBL" id="AEU35326.1"/>
    </source>
</evidence>
<dbReference type="InterPro" id="IPR011051">
    <property type="entry name" value="RmlC_Cupin_sf"/>
</dbReference>
<evidence type="ECO:0000256" key="1">
    <source>
        <dbReference type="SAM" id="SignalP"/>
    </source>
</evidence>
<dbReference type="Gene3D" id="2.60.120.10">
    <property type="entry name" value="Jelly Rolls"/>
    <property type="match status" value="1"/>
</dbReference>
<dbReference type="AlphaFoldDB" id="G8NUH0"/>
<dbReference type="Proteomes" id="UP000007113">
    <property type="component" value="Chromosome"/>
</dbReference>
<keyword evidence="1" id="KW-0732">Signal</keyword>
<dbReference type="STRING" id="682795.AciX8_0979"/>
<dbReference type="InterPro" id="IPR014710">
    <property type="entry name" value="RmlC-like_jellyroll"/>
</dbReference>
<feature type="signal peptide" evidence="1">
    <location>
        <begin position="1"/>
        <end position="17"/>
    </location>
</feature>
<dbReference type="RefSeq" id="WP_014264208.1">
    <property type="nucleotide sequence ID" value="NC_016631.1"/>
</dbReference>
<name>G8NUH0_GRAMM</name>
<dbReference type="HOGENOM" id="CLU_120069_1_0_0"/>
<gene>
    <name evidence="3" type="ordered locus">AciX8_0979</name>
</gene>
<protein>
    <submittedName>
        <fullName evidence="3">Cupin 2 conserved barrel domain protein</fullName>
    </submittedName>
</protein>
<evidence type="ECO:0000259" key="2">
    <source>
        <dbReference type="Pfam" id="PF07883"/>
    </source>
</evidence>
<dbReference type="KEGG" id="gma:AciX8_0979"/>
<evidence type="ECO:0000313" key="4">
    <source>
        <dbReference type="Proteomes" id="UP000007113"/>
    </source>
</evidence>
<feature type="domain" description="Cupin type-2" evidence="2">
    <location>
        <begin position="42"/>
        <end position="112"/>
    </location>
</feature>
<dbReference type="SUPFAM" id="SSF51182">
    <property type="entry name" value="RmlC-like cupins"/>
    <property type="match status" value="1"/>
</dbReference>
<sequence precursor="true">MKRILLLFLLAAGTLTAQQPKITPLMSKDLTGIPGKEGAMITVEFAPGEVDPVHRHNAQVFVYVLEGSVVMQAKGGKEQTLKPGDTFYESPEDVHLVGRNASKTKPAKFLVFFVKDKGAPFLIPVK</sequence>
<keyword evidence="4" id="KW-1185">Reference proteome</keyword>
<dbReference type="PANTHER" id="PTHR38599">
    <property type="entry name" value="CUPIN DOMAIN PROTEIN (AFU_ORTHOLOGUE AFUA_3G13620)"/>
    <property type="match status" value="1"/>
</dbReference>
<feature type="chain" id="PRO_5003513069" evidence="1">
    <location>
        <begin position="18"/>
        <end position="126"/>
    </location>
</feature>
<accession>G8NUH0</accession>
<dbReference type="OrthoDB" id="195923at2"/>
<dbReference type="EMBL" id="CP003130">
    <property type="protein sequence ID" value="AEU35326.1"/>
    <property type="molecule type" value="Genomic_DNA"/>
</dbReference>
<proteinExistence type="predicted"/>
<dbReference type="PANTHER" id="PTHR38599:SF1">
    <property type="entry name" value="CUPIN DOMAIN PROTEIN (AFU_ORTHOLOGUE AFUA_3G13620)"/>
    <property type="match status" value="1"/>
</dbReference>
<dbReference type="eggNOG" id="COG1917">
    <property type="taxonomic scope" value="Bacteria"/>
</dbReference>
<dbReference type="InterPro" id="IPR013096">
    <property type="entry name" value="Cupin_2"/>
</dbReference>
<reference evidence="3 4" key="1">
    <citation type="submission" date="2011-11" db="EMBL/GenBank/DDBJ databases">
        <title>Complete sequence of Granulicella mallensis MP5ACTX8.</title>
        <authorList>
            <consortium name="US DOE Joint Genome Institute"/>
            <person name="Lucas S."/>
            <person name="Copeland A."/>
            <person name="Lapidus A."/>
            <person name="Cheng J.-F."/>
            <person name="Goodwin L."/>
            <person name="Pitluck S."/>
            <person name="Peters L."/>
            <person name="Lu M."/>
            <person name="Detter J.C."/>
            <person name="Han C."/>
            <person name="Tapia R."/>
            <person name="Land M."/>
            <person name="Hauser L."/>
            <person name="Kyrpides N."/>
            <person name="Ivanova N."/>
            <person name="Mikhailova N."/>
            <person name="Pagani I."/>
            <person name="Rawat S."/>
            <person name="Mannisto M."/>
            <person name="Haggblom M."/>
            <person name="Woyke T."/>
        </authorList>
    </citation>
    <scope>NUCLEOTIDE SEQUENCE [LARGE SCALE GENOMIC DNA]</scope>
    <source>
        <strain evidence="4">ATCC BAA-1857 / DSM 23137 / MP5ACTX8</strain>
    </source>
</reference>
<dbReference type="CDD" id="cd02234">
    <property type="entry name" value="cupin_BLR7677-like"/>
    <property type="match status" value="1"/>
</dbReference>
<organism evidence="3 4">
    <name type="scientific">Granulicella mallensis (strain ATCC BAA-1857 / DSM 23137 / MP5ACTX8)</name>
    <dbReference type="NCBI Taxonomy" id="682795"/>
    <lineage>
        <taxon>Bacteria</taxon>
        <taxon>Pseudomonadati</taxon>
        <taxon>Acidobacteriota</taxon>
        <taxon>Terriglobia</taxon>
        <taxon>Terriglobales</taxon>
        <taxon>Acidobacteriaceae</taxon>
        <taxon>Granulicella</taxon>
    </lineage>
</organism>